<dbReference type="InterPro" id="IPR019808">
    <property type="entry name" value="Histidine_triad_CS"/>
</dbReference>
<evidence type="ECO:0000256" key="3">
    <source>
        <dbReference type="PROSITE-ProRule" id="PRU00464"/>
    </source>
</evidence>
<name>A0A830E3H7_9CREN</name>
<dbReference type="InterPro" id="IPR011146">
    <property type="entry name" value="HIT-like"/>
</dbReference>
<dbReference type="PRINTS" id="PR00332">
    <property type="entry name" value="HISTRIAD"/>
</dbReference>
<dbReference type="PROSITE" id="PS00892">
    <property type="entry name" value="HIT_1"/>
    <property type="match status" value="1"/>
</dbReference>
<dbReference type="InterPro" id="IPR039384">
    <property type="entry name" value="HINT"/>
</dbReference>
<dbReference type="AlphaFoldDB" id="A0A830E3H7"/>
<dbReference type="InterPro" id="IPR036265">
    <property type="entry name" value="HIT-like_sf"/>
</dbReference>
<evidence type="ECO:0000259" key="4">
    <source>
        <dbReference type="PROSITE" id="PS51084"/>
    </source>
</evidence>
<feature type="short sequence motif" description="Histidine triad motif" evidence="2 3">
    <location>
        <begin position="104"/>
        <end position="108"/>
    </location>
</feature>
<comment type="caution">
    <text evidence="5">The sequence shown here is derived from an EMBL/GenBank/DDBJ whole genome shotgun (WGS) entry which is preliminary data.</text>
</comment>
<feature type="domain" description="HIT" evidence="4">
    <location>
        <begin position="12"/>
        <end position="121"/>
    </location>
</feature>
<accession>A0A830E3H7</accession>
<organism evidence="5 6">
    <name type="scientific">Vulcanisaeta souniana JCM 11219</name>
    <dbReference type="NCBI Taxonomy" id="1293586"/>
    <lineage>
        <taxon>Archaea</taxon>
        <taxon>Thermoproteota</taxon>
        <taxon>Thermoprotei</taxon>
        <taxon>Thermoproteales</taxon>
        <taxon>Thermoproteaceae</taxon>
        <taxon>Vulcanisaeta</taxon>
    </lineage>
</organism>
<dbReference type="Proteomes" id="UP000657075">
    <property type="component" value="Unassembled WGS sequence"/>
</dbReference>
<dbReference type="GO" id="GO:0016787">
    <property type="term" value="F:hydrolase activity"/>
    <property type="evidence" value="ECO:0007669"/>
    <property type="project" value="UniProtKB-KW"/>
</dbReference>
<reference evidence="5" key="2">
    <citation type="submission" date="2020-09" db="EMBL/GenBank/DDBJ databases">
        <authorList>
            <person name="Sun Q."/>
            <person name="Ohkuma M."/>
        </authorList>
    </citation>
    <scope>NUCLEOTIDE SEQUENCE</scope>
    <source>
        <strain evidence="5">JCM 11219</strain>
    </source>
</reference>
<sequence>MTNLRSTTMDCVFCRIVKGEEPAYVVYEDNDVIAILDKYPINRGHTLVMPKRHYRDITEAPGDELCRVINVTKLIAMAMIKALGTPGVRIIQNNGADAGQVIFHIHFHVIPMTGRMTGRHYLTEEEGREVSMALSRAIKELLNDVG</sequence>
<proteinExistence type="predicted"/>
<dbReference type="PROSITE" id="PS51084">
    <property type="entry name" value="HIT_2"/>
    <property type="match status" value="1"/>
</dbReference>
<dbReference type="Pfam" id="PF01230">
    <property type="entry name" value="HIT"/>
    <property type="match status" value="1"/>
</dbReference>
<feature type="active site" description="Tele-AMP-histidine intermediate" evidence="1">
    <location>
        <position position="106"/>
    </location>
</feature>
<dbReference type="PANTHER" id="PTHR46648">
    <property type="entry name" value="HIT FAMILY PROTEIN 1"/>
    <property type="match status" value="1"/>
</dbReference>
<dbReference type="GO" id="GO:0009117">
    <property type="term" value="P:nucleotide metabolic process"/>
    <property type="evidence" value="ECO:0007669"/>
    <property type="project" value="TreeGrafter"/>
</dbReference>
<evidence type="ECO:0000256" key="1">
    <source>
        <dbReference type="PIRSR" id="PIRSR601310-1"/>
    </source>
</evidence>
<dbReference type="Gene3D" id="3.30.428.10">
    <property type="entry name" value="HIT-like"/>
    <property type="match status" value="1"/>
</dbReference>
<keyword evidence="5" id="KW-0378">Hydrolase</keyword>
<dbReference type="CDD" id="cd01277">
    <property type="entry name" value="HINT_subgroup"/>
    <property type="match status" value="1"/>
</dbReference>
<gene>
    <name evidence="5" type="ORF">GCM10007112_00280</name>
</gene>
<protein>
    <submittedName>
        <fullName evidence="5">Hydrolase</fullName>
    </submittedName>
</protein>
<evidence type="ECO:0000313" key="6">
    <source>
        <dbReference type="Proteomes" id="UP000657075"/>
    </source>
</evidence>
<evidence type="ECO:0000256" key="2">
    <source>
        <dbReference type="PIRSR" id="PIRSR601310-3"/>
    </source>
</evidence>
<dbReference type="PANTHER" id="PTHR46648:SF1">
    <property type="entry name" value="ADENOSINE 5'-MONOPHOSPHORAMIDASE HNT1"/>
    <property type="match status" value="1"/>
</dbReference>
<dbReference type="SUPFAM" id="SSF54197">
    <property type="entry name" value="HIT-like"/>
    <property type="match status" value="1"/>
</dbReference>
<reference evidence="5" key="1">
    <citation type="journal article" date="2014" name="Int. J. Syst. Evol. Microbiol.">
        <title>Complete genome sequence of Corynebacterium casei LMG S-19264T (=DSM 44701T), isolated from a smear-ripened cheese.</title>
        <authorList>
            <consortium name="US DOE Joint Genome Institute (JGI-PGF)"/>
            <person name="Walter F."/>
            <person name="Albersmeier A."/>
            <person name="Kalinowski J."/>
            <person name="Ruckert C."/>
        </authorList>
    </citation>
    <scope>NUCLEOTIDE SEQUENCE</scope>
    <source>
        <strain evidence="5">JCM 11219</strain>
    </source>
</reference>
<evidence type="ECO:0000313" key="5">
    <source>
        <dbReference type="EMBL" id="GGI67260.1"/>
    </source>
</evidence>
<dbReference type="InterPro" id="IPR001310">
    <property type="entry name" value="Histidine_triad_HIT"/>
</dbReference>
<dbReference type="EMBL" id="BMNM01000001">
    <property type="protein sequence ID" value="GGI67260.1"/>
    <property type="molecule type" value="Genomic_DNA"/>
</dbReference>